<dbReference type="EMBL" id="FOWZ01000002">
    <property type="protein sequence ID" value="SFP14459.1"/>
    <property type="molecule type" value="Genomic_DNA"/>
</dbReference>
<evidence type="ECO:0000313" key="3">
    <source>
        <dbReference type="Proteomes" id="UP000199331"/>
    </source>
</evidence>
<organism evidence="2 3">
    <name type="scientific">Qipengyuania nanhaisediminis</name>
    <dbReference type="NCBI Taxonomy" id="604088"/>
    <lineage>
        <taxon>Bacteria</taxon>
        <taxon>Pseudomonadati</taxon>
        <taxon>Pseudomonadota</taxon>
        <taxon>Alphaproteobacteria</taxon>
        <taxon>Sphingomonadales</taxon>
        <taxon>Erythrobacteraceae</taxon>
        <taxon>Qipengyuania</taxon>
    </lineage>
</organism>
<dbReference type="Proteomes" id="UP000199331">
    <property type="component" value="Unassembled WGS sequence"/>
</dbReference>
<evidence type="ECO:0008006" key="4">
    <source>
        <dbReference type="Google" id="ProtNLM"/>
    </source>
</evidence>
<dbReference type="AlphaFoldDB" id="A0A1I5MY69"/>
<evidence type="ECO:0000313" key="2">
    <source>
        <dbReference type="EMBL" id="SFP14459.1"/>
    </source>
</evidence>
<dbReference type="STRING" id="604088.SAMN04488060_1651"/>
<dbReference type="RefSeq" id="WP_090479815.1">
    <property type="nucleotide sequence ID" value="NZ_FOWZ01000002.1"/>
</dbReference>
<feature type="chain" id="PRO_5011768168" description="HdeA/HdeB family protein" evidence="1">
    <location>
        <begin position="21"/>
        <end position="152"/>
    </location>
</feature>
<evidence type="ECO:0000256" key="1">
    <source>
        <dbReference type="SAM" id="SignalP"/>
    </source>
</evidence>
<keyword evidence="1" id="KW-0732">Signal</keyword>
<name>A0A1I5MY69_9SPHN</name>
<reference evidence="3" key="1">
    <citation type="submission" date="2016-10" db="EMBL/GenBank/DDBJ databases">
        <authorList>
            <person name="Varghese N."/>
            <person name="Submissions S."/>
        </authorList>
    </citation>
    <scope>NUCLEOTIDE SEQUENCE [LARGE SCALE GENOMIC DNA]</scope>
    <source>
        <strain evidence="3">CGMCC 1.7715</strain>
    </source>
</reference>
<accession>A0A1I5MY69</accession>
<keyword evidence="3" id="KW-1185">Reference proteome</keyword>
<sequence length="152" mass="16099">MKFTGLAALAAVAMSTPLAAQSMVAAPNEASAKLGQCLVDRTTGSDRTLVARWMAGSMASSPMMEGLVEVDTSAKEQVDREMADLFARLLTKDCKAQAKVVMQSRDRMGMQAAGGRLGEIAMAELMMDPAAMQALMAYIQYIDPAAMTALAE</sequence>
<protein>
    <recommendedName>
        <fullName evidence="4">HdeA/HdeB family protein</fullName>
    </recommendedName>
</protein>
<proteinExistence type="predicted"/>
<gene>
    <name evidence="2" type="ORF">SAMN04488060_1651</name>
</gene>
<dbReference type="OrthoDB" id="7173873at2"/>
<feature type="signal peptide" evidence="1">
    <location>
        <begin position="1"/>
        <end position="20"/>
    </location>
</feature>